<evidence type="ECO:0000313" key="15">
    <source>
        <dbReference type="Proteomes" id="UP000290289"/>
    </source>
</evidence>
<feature type="transmembrane region" description="Helical" evidence="12">
    <location>
        <begin position="101"/>
        <end position="120"/>
    </location>
</feature>
<comment type="similarity">
    <text evidence="2 12">Belongs to the auxin efflux carrier (TC 2.A.69.1) family.</text>
</comment>
<evidence type="ECO:0000256" key="4">
    <source>
        <dbReference type="ARBA" id="ARBA00022448"/>
    </source>
</evidence>
<dbReference type="GO" id="GO:0009926">
    <property type="term" value="P:auxin polar transport"/>
    <property type="evidence" value="ECO:0007669"/>
    <property type="project" value="TreeGrafter"/>
</dbReference>
<dbReference type="GO" id="GO:0015288">
    <property type="term" value="F:porin activity"/>
    <property type="evidence" value="ECO:0007669"/>
    <property type="project" value="UniProtKB-KW"/>
</dbReference>
<keyword evidence="7 12" id="KW-1133">Transmembrane helix</keyword>
<evidence type="ECO:0000256" key="10">
    <source>
        <dbReference type="ARBA" id="ARBA00023136"/>
    </source>
</evidence>
<dbReference type="Proteomes" id="UP000290289">
    <property type="component" value="Chromosome 9"/>
</dbReference>
<protein>
    <recommendedName>
        <fullName evidence="12">Auxin efflux carrier component</fullName>
    </recommendedName>
</protein>
<dbReference type="CDD" id="cd07306">
    <property type="entry name" value="Porin3_VDAC"/>
    <property type="match status" value="1"/>
</dbReference>
<dbReference type="InterPro" id="IPR004776">
    <property type="entry name" value="Mem_transp_PIN-like"/>
</dbReference>
<feature type="transmembrane region" description="Helical" evidence="12">
    <location>
        <begin position="132"/>
        <end position="152"/>
    </location>
</feature>
<dbReference type="GO" id="GO:0010329">
    <property type="term" value="F:auxin efflux transmembrane transporter activity"/>
    <property type="evidence" value="ECO:0007669"/>
    <property type="project" value="TreeGrafter"/>
</dbReference>
<keyword evidence="5" id="KW-1134">Transmembrane beta strand</keyword>
<keyword evidence="4 12" id="KW-0813">Transport</keyword>
<reference evidence="14 15" key="1">
    <citation type="submission" date="2018-10" db="EMBL/GenBank/DDBJ databases">
        <title>A high-quality apple genome assembly.</title>
        <authorList>
            <person name="Hu J."/>
        </authorList>
    </citation>
    <scope>NUCLEOTIDE SEQUENCE [LARGE SCALE GENOMIC DNA]</scope>
    <source>
        <strain evidence="15">cv. HFTH1</strain>
        <tissue evidence="14">Young leaf</tissue>
    </source>
</reference>
<dbReference type="AlphaFoldDB" id="A0A498J5K2"/>
<evidence type="ECO:0000256" key="9">
    <source>
        <dbReference type="ARBA" id="ARBA00023114"/>
    </source>
</evidence>
<feature type="transmembrane region" description="Helical" evidence="12">
    <location>
        <begin position="275"/>
        <end position="297"/>
    </location>
</feature>
<dbReference type="InterPro" id="IPR014024">
    <property type="entry name" value="Auxin_eff_plant"/>
</dbReference>
<dbReference type="Gene3D" id="2.40.160.10">
    <property type="entry name" value="Porin"/>
    <property type="match status" value="1"/>
</dbReference>
<dbReference type="GO" id="GO:0008308">
    <property type="term" value="F:voltage-gated monoatomic anion channel activity"/>
    <property type="evidence" value="ECO:0007669"/>
    <property type="project" value="InterPro"/>
</dbReference>
<keyword evidence="8" id="KW-0406">Ion transport</keyword>
<feature type="transmembrane region" description="Helical" evidence="12">
    <location>
        <begin position="237"/>
        <end position="263"/>
    </location>
</feature>
<dbReference type="GO" id="GO:0005741">
    <property type="term" value="C:mitochondrial outer membrane"/>
    <property type="evidence" value="ECO:0007669"/>
    <property type="project" value="InterPro"/>
</dbReference>
<evidence type="ECO:0000256" key="13">
    <source>
        <dbReference type="SAM" id="MobiDB-lite"/>
    </source>
</evidence>
<evidence type="ECO:0000256" key="6">
    <source>
        <dbReference type="ARBA" id="ARBA00022692"/>
    </source>
</evidence>
<proteinExistence type="inferred from homology"/>
<keyword evidence="11 12" id="KW-0927">Auxin signaling pathway</keyword>
<feature type="transmembrane region" description="Helical" evidence="12">
    <location>
        <begin position="7"/>
        <end position="28"/>
    </location>
</feature>
<sequence>MISLTDVYHVVAATVPLYVAMILAYLSVKWWKLFTPDQCSGINKFVAKFSIPLLSFQIISSNNPYKMNHKLILSDCLQKLTAFLALAAVTKFSSYGGLNSIITGLSLSTLPNTLILGIPLLKAMYGDEAAKLVTQIVVLQSLIWYNMLLFLFEFRAAKAASVTPSSEPTAEDMEVPHEAQSKDETEDETRADNTRKIKSILLTVGRKLITNPNTHATMLGLIWASIHYKWGVKLPEIIAQSISILSNGGLGMAMFSLGLFMATRGSIIACGTRKAMLAMGLKFIAGPAIMALSSFAVGLRGKVLRVAVVQCMVHRNAKYSVVYLPQATLPQGIVPFVFAKEYNVHPDVLSTGVIFGMLIALPIALAYYFLLGLIPTIRVPKSIKSEKLIIVVHHPSFLPPSPYLVAQPPPPWVHDFSLGFRLPQYILLIAFAISHLRFSESYRDTQIPSGFPLFAFQSQIFAEKMVGPGLYTDIGKKARDLLYRDYQSDHKFTITTFSPTGVAITSSGTKKGELFLADVNTQLKNKNVTTDVKVDTDSNLSTTITVDQPAPGLKAIFSFKVPDQRSGKVELQYLHDYAGISSSVGLTANPIVNFSGVIGTNQLALGTDLSFDTKTGNLTKCNAGLSFSNADLVAALTLNDKGDILSASYYHSVNPLSNTAVGAEVTHRFPTNENTITLGTQHALDPLTSIKARVNNFGKASALIQHEWRPKSFLTVSGEVDTKAIEKSAKIGLALALKP</sequence>
<evidence type="ECO:0000256" key="2">
    <source>
        <dbReference type="ARBA" id="ARBA00009177"/>
    </source>
</evidence>
<accession>A0A498J5K2</accession>
<feature type="region of interest" description="Disordered" evidence="13">
    <location>
        <begin position="165"/>
        <end position="191"/>
    </location>
</feature>
<keyword evidence="15" id="KW-1185">Reference proteome</keyword>
<comment type="similarity">
    <text evidence="3">Belongs to the eukaryotic mitochondrial porin (TC 1.B.8.1) family.</text>
</comment>
<feature type="transmembrane region" description="Helical" evidence="12">
    <location>
        <begin position="353"/>
        <end position="374"/>
    </location>
</feature>
<evidence type="ECO:0000313" key="14">
    <source>
        <dbReference type="EMBL" id="RXH89514.1"/>
    </source>
</evidence>
<comment type="subcellular location">
    <subcellularLocation>
        <location evidence="1 12">Membrane</location>
        <topology evidence="1 12">Multi-pass membrane protein</topology>
    </subcellularLocation>
</comment>
<keyword evidence="9" id="KW-0626">Porin</keyword>
<dbReference type="GO" id="GO:0009734">
    <property type="term" value="P:auxin-activated signaling pathway"/>
    <property type="evidence" value="ECO:0007669"/>
    <property type="project" value="UniProtKB-UniRule"/>
</dbReference>
<dbReference type="InterPro" id="IPR051107">
    <property type="entry name" value="Auxin_Efflux_Carrier"/>
</dbReference>
<dbReference type="Pfam" id="PF01459">
    <property type="entry name" value="Porin_3"/>
    <property type="match status" value="1"/>
</dbReference>
<dbReference type="InterPro" id="IPR023614">
    <property type="entry name" value="Porin_dom_sf"/>
</dbReference>
<evidence type="ECO:0000256" key="3">
    <source>
        <dbReference type="ARBA" id="ARBA00009624"/>
    </source>
</evidence>
<feature type="compositionally biased region" description="Basic and acidic residues" evidence="13">
    <location>
        <begin position="174"/>
        <end position="191"/>
    </location>
</feature>
<dbReference type="GO" id="GO:0046930">
    <property type="term" value="C:pore complex"/>
    <property type="evidence" value="ECO:0007669"/>
    <property type="project" value="UniProtKB-KW"/>
</dbReference>
<evidence type="ECO:0000256" key="5">
    <source>
        <dbReference type="ARBA" id="ARBA00022452"/>
    </source>
</evidence>
<name>A0A498J5K2_MALDO</name>
<keyword evidence="6 12" id="KW-0812">Transmembrane</keyword>
<dbReference type="PANTHER" id="PTHR31752:SF40">
    <property type="entry name" value="AUXIN EFFLUX CARRIER COMPONENT 8"/>
    <property type="match status" value="1"/>
</dbReference>
<dbReference type="PANTHER" id="PTHR31752">
    <property type="entry name" value="AUXIN EFFLUX CARRIER COMPONENT 1B-RELATED"/>
    <property type="match status" value="1"/>
</dbReference>
<dbReference type="GO" id="GO:0005783">
    <property type="term" value="C:endoplasmic reticulum"/>
    <property type="evidence" value="ECO:0007669"/>
    <property type="project" value="TreeGrafter"/>
</dbReference>
<dbReference type="NCBIfam" id="TIGR00946">
    <property type="entry name" value="2a69"/>
    <property type="match status" value="1"/>
</dbReference>
<dbReference type="EMBL" id="RDQH01000335">
    <property type="protein sequence ID" value="RXH89514.1"/>
    <property type="molecule type" value="Genomic_DNA"/>
</dbReference>
<comment type="caution">
    <text evidence="12">Lacks conserved residue(s) required for the propagation of feature annotation.</text>
</comment>
<keyword evidence="10 12" id="KW-0472">Membrane</keyword>
<organism evidence="14 15">
    <name type="scientific">Malus domestica</name>
    <name type="common">Apple</name>
    <name type="synonym">Pyrus malus</name>
    <dbReference type="NCBI Taxonomy" id="3750"/>
    <lineage>
        <taxon>Eukaryota</taxon>
        <taxon>Viridiplantae</taxon>
        <taxon>Streptophyta</taxon>
        <taxon>Embryophyta</taxon>
        <taxon>Tracheophyta</taxon>
        <taxon>Spermatophyta</taxon>
        <taxon>Magnoliopsida</taxon>
        <taxon>eudicotyledons</taxon>
        <taxon>Gunneridae</taxon>
        <taxon>Pentapetalae</taxon>
        <taxon>rosids</taxon>
        <taxon>fabids</taxon>
        <taxon>Rosales</taxon>
        <taxon>Rosaceae</taxon>
        <taxon>Amygdaloideae</taxon>
        <taxon>Maleae</taxon>
        <taxon>Malus</taxon>
    </lineage>
</organism>
<evidence type="ECO:0000256" key="8">
    <source>
        <dbReference type="ARBA" id="ARBA00023065"/>
    </source>
</evidence>
<dbReference type="InterPro" id="IPR027246">
    <property type="entry name" value="Porin_Euk/Tom40"/>
</dbReference>
<evidence type="ECO:0000256" key="7">
    <source>
        <dbReference type="ARBA" id="ARBA00022989"/>
    </source>
</evidence>
<dbReference type="PROSITE" id="PS00558">
    <property type="entry name" value="EUKARYOTIC_PORIN"/>
    <property type="match status" value="1"/>
</dbReference>
<evidence type="ECO:0000256" key="11">
    <source>
        <dbReference type="ARBA" id="ARBA00023294"/>
    </source>
</evidence>
<dbReference type="GO" id="GO:0005886">
    <property type="term" value="C:plasma membrane"/>
    <property type="evidence" value="ECO:0007669"/>
    <property type="project" value="TreeGrafter"/>
</dbReference>
<evidence type="ECO:0000256" key="12">
    <source>
        <dbReference type="RuleBase" id="RU362108"/>
    </source>
</evidence>
<comment type="caution">
    <text evidence="14">The sequence shown here is derived from an EMBL/GenBank/DDBJ whole genome shotgun (WGS) entry which is preliminary data.</text>
</comment>
<evidence type="ECO:0000256" key="1">
    <source>
        <dbReference type="ARBA" id="ARBA00004141"/>
    </source>
</evidence>
<dbReference type="Pfam" id="PF03547">
    <property type="entry name" value="Mem_trans"/>
    <property type="match status" value="1"/>
</dbReference>
<dbReference type="InterPro" id="IPR001925">
    <property type="entry name" value="Porin_Euk"/>
</dbReference>
<dbReference type="STRING" id="3750.A0A498J5K2"/>
<dbReference type="FunFam" id="2.40.160.10:FF:000003">
    <property type="entry name" value="Outer mitochondrial membrane protein porin"/>
    <property type="match status" value="1"/>
</dbReference>
<gene>
    <name evidence="14" type="ORF">DVH24_031871</name>
</gene>
<comment type="function">
    <text evidence="12">May act as a component of the auxin efflux carrier.</text>
</comment>